<feature type="transmembrane region" description="Helical" evidence="2">
    <location>
        <begin position="235"/>
        <end position="255"/>
    </location>
</feature>
<feature type="compositionally biased region" description="Low complexity" evidence="1">
    <location>
        <begin position="538"/>
        <end position="550"/>
    </location>
</feature>
<protein>
    <recommendedName>
        <fullName evidence="5">Integral membrane protein</fullName>
    </recommendedName>
</protein>
<sequence>MSSFLDLFSATDSDGASAARYRLHFLGSQFHDQESWLWGMGTEGFYVLFKMAVVPANALLGLVFSSGSWLSPLSDAYQSLTAPLFAVFPPLAIACLGLGVVAISVWRSRPRATTSGMFNSETLNRIGLAIAMVVAVLVFTHDPFALMRTVLEHANEFSVGLFAKLSGSSADTTLTAGQALVDSSIRTPTIALNYSNTFSEHCNQLWSDSMTTGTALTEDSGCFVKGQNEAGPDTLATSLIMLVLPALPMLVFGFIAGWKYVVHLTMTALCVLATGWVAAANVHRRRGFDGLATVFAHAAAHLAMTVITSMVAVALPTACAGLATDLLGLATTPQTQAYALMVSLGVGFAASTWVIFRITSNKSALVRMLHADANMTLEKVLGVSSPASRLKYTAHKFNPFAAPPVDSARSAAAGSKPTVLANDPVAATAAAAVSVSRSKGTDGVNISASAADADAVEALSAAAASVADAAKESPSPTASATTRPDPTAPPANRTWQSPVAEPDFTGADMFGYLVYSNGGTSTALSGVTDDKGDAADRPAGTSSAAADSPSPTVPPGQIEPSQHGSVLADPARTAAGAMDDAPAAPVAGNVYADPAIDAVGRNAGATFTTAEPLPFGRRVRSWMRSFTPGPIAAPAPFAAANIQHFAPLTPVAPQAPSSADGTDTGVRDGEPVNDQQRWNQLSRLRNMMQRKPVTSSPAVEELPPSGIGQGDNTHPGSFSAPLPDFLATDALEAEMEDMVTAMAAAGRRISIGLDPDDRRVAVRLSSDPAQRVTRVDGEGFGDPV</sequence>
<evidence type="ECO:0000256" key="2">
    <source>
        <dbReference type="SAM" id="Phobius"/>
    </source>
</evidence>
<feature type="transmembrane region" description="Helical" evidence="2">
    <location>
        <begin position="82"/>
        <end position="106"/>
    </location>
</feature>
<keyword evidence="2" id="KW-1133">Transmembrane helix</keyword>
<dbReference type="RefSeq" id="WP_138230316.1">
    <property type="nucleotide sequence ID" value="NZ_AP022577.1"/>
</dbReference>
<feature type="transmembrane region" description="Helical" evidence="2">
    <location>
        <begin position="261"/>
        <end position="282"/>
    </location>
</feature>
<feature type="region of interest" description="Disordered" evidence="1">
    <location>
        <begin position="467"/>
        <end position="502"/>
    </location>
</feature>
<evidence type="ECO:0000313" key="3">
    <source>
        <dbReference type="EMBL" id="BBX87877.1"/>
    </source>
</evidence>
<feature type="region of interest" description="Disordered" evidence="1">
    <location>
        <begin position="526"/>
        <end position="564"/>
    </location>
</feature>
<evidence type="ECO:0008006" key="5">
    <source>
        <dbReference type="Google" id="ProtNLM"/>
    </source>
</evidence>
<dbReference type="EMBL" id="AP022577">
    <property type="protein sequence ID" value="BBX87877.1"/>
    <property type="molecule type" value="Genomic_DNA"/>
</dbReference>
<keyword evidence="4" id="KW-1185">Reference proteome</keyword>
<keyword evidence="2" id="KW-0472">Membrane</keyword>
<evidence type="ECO:0000313" key="4">
    <source>
        <dbReference type="Proteomes" id="UP000465609"/>
    </source>
</evidence>
<feature type="transmembrane region" description="Helical" evidence="2">
    <location>
        <begin position="337"/>
        <end position="358"/>
    </location>
</feature>
<feature type="transmembrane region" description="Helical" evidence="2">
    <location>
        <begin position="294"/>
        <end position="317"/>
    </location>
</feature>
<feature type="transmembrane region" description="Helical" evidence="2">
    <location>
        <begin position="45"/>
        <end position="70"/>
    </location>
</feature>
<organism evidence="3 4">
    <name type="scientific">Mycolicibacterium aubagnense</name>
    <dbReference type="NCBI Taxonomy" id="319707"/>
    <lineage>
        <taxon>Bacteria</taxon>
        <taxon>Bacillati</taxon>
        <taxon>Actinomycetota</taxon>
        <taxon>Actinomycetes</taxon>
        <taxon>Mycobacteriales</taxon>
        <taxon>Mycobacteriaceae</taxon>
        <taxon>Mycolicibacterium</taxon>
    </lineage>
</organism>
<feature type="transmembrane region" description="Helical" evidence="2">
    <location>
        <begin position="126"/>
        <end position="146"/>
    </location>
</feature>
<name>A0ABM7IM32_9MYCO</name>
<feature type="region of interest" description="Disordered" evidence="1">
    <location>
        <begin position="652"/>
        <end position="672"/>
    </location>
</feature>
<evidence type="ECO:0000256" key="1">
    <source>
        <dbReference type="SAM" id="MobiDB-lite"/>
    </source>
</evidence>
<dbReference type="Proteomes" id="UP000465609">
    <property type="component" value="Chromosome"/>
</dbReference>
<feature type="compositionally biased region" description="Low complexity" evidence="1">
    <location>
        <begin position="467"/>
        <end position="485"/>
    </location>
</feature>
<reference evidence="3 4" key="1">
    <citation type="journal article" date="2019" name="Emerg. Microbes Infect.">
        <title>Comprehensive subspecies identification of 175 nontuberculous mycobacteria species based on 7547 genomic profiles.</title>
        <authorList>
            <person name="Matsumoto Y."/>
            <person name="Kinjo T."/>
            <person name="Motooka D."/>
            <person name="Nabeya D."/>
            <person name="Jung N."/>
            <person name="Uechi K."/>
            <person name="Horii T."/>
            <person name="Iida T."/>
            <person name="Fujita J."/>
            <person name="Nakamura S."/>
        </authorList>
    </citation>
    <scope>NUCLEOTIDE SEQUENCE [LARGE SCALE GENOMIC DNA]</scope>
    <source>
        <strain evidence="3 4">JCM 15296</strain>
    </source>
</reference>
<accession>A0ABM7IM32</accession>
<feature type="region of interest" description="Disordered" evidence="1">
    <location>
        <begin position="689"/>
        <end position="716"/>
    </location>
</feature>
<proteinExistence type="predicted"/>
<gene>
    <name evidence="3" type="ORF">MAUB_57500</name>
</gene>
<keyword evidence="2" id="KW-0812">Transmembrane</keyword>